<dbReference type="AlphaFoldDB" id="A0AAV1R9I4"/>
<proteinExistence type="inferred from homology"/>
<keyword evidence="1" id="KW-0560">Oxidoreductase</keyword>
<keyword evidence="4" id="KW-1185">Reference proteome</keyword>
<dbReference type="SUPFAM" id="SSF51735">
    <property type="entry name" value="NAD(P)-binding Rossmann-fold domains"/>
    <property type="match status" value="1"/>
</dbReference>
<keyword evidence="1" id="KW-0521">NADP</keyword>
<dbReference type="EC" id="1.2.1.84" evidence="1"/>
<dbReference type="InterPro" id="IPR036291">
    <property type="entry name" value="NAD(P)-bd_dom_sf"/>
</dbReference>
<dbReference type="Gene3D" id="3.40.50.720">
    <property type="entry name" value="NAD(P)-binding Rossmann-like Domain"/>
    <property type="match status" value="1"/>
</dbReference>
<organism evidence="3 4">
    <name type="scientific">Dovyalis caffra</name>
    <dbReference type="NCBI Taxonomy" id="77055"/>
    <lineage>
        <taxon>Eukaryota</taxon>
        <taxon>Viridiplantae</taxon>
        <taxon>Streptophyta</taxon>
        <taxon>Embryophyta</taxon>
        <taxon>Tracheophyta</taxon>
        <taxon>Spermatophyta</taxon>
        <taxon>Magnoliopsida</taxon>
        <taxon>eudicotyledons</taxon>
        <taxon>Gunneridae</taxon>
        <taxon>Pentapetalae</taxon>
        <taxon>rosids</taxon>
        <taxon>fabids</taxon>
        <taxon>Malpighiales</taxon>
        <taxon>Salicaceae</taxon>
        <taxon>Flacourtieae</taxon>
        <taxon>Dovyalis</taxon>
    </lineage>
</organism>
<name>A0AAV1R9I4_9ROSI</name>
<accession>A0AAV1R9I4</accession>
<dbReference type="InterPro" id="IPR026055">
    <property type="entry name" value="FAR"/>
</dbReference>
<dbReference type="Pfam" id="PF07993">
    <property type="entry name" value="NAD_binding_4"/>
    <property type="match status" value="1"/>
</dbReference>
<comment type="function">
    <text evidence="1">Catalyzes the reduction of fatty acyl-CoA to fatty alcohols.</text>
</comment>
<protein>
    <recommendedName>
        <fullName evidence="1">Fatty acyl-CoA reductase</fullName>
        <ecNumber evidence="1">1.2.1.84</ecNumber>
    </recommendedName>
</protein>
<evidence type="ECO:0000259" key="2">
    <source>
        <dbReference type="Pfam" id="PF07993"/>
    </source>
</evidence>
<comment type="similarity">
    <text evidence="1">Belongs to the fatty acyl-CoA reductase family.</text>
</comment>
<feature type="domain" description="Thioester reductase (TE)" evidence="2">
    <location>
        <begin position="2"/>
        <end position="166"/>
    </location>
</feature>
<dbReference type="Proteomes" id="UP001314170">
    <property type="component" value="Unassembled WGS sequence"/>
</dbReference>
<comment type="caution">
    <text evidence="3">The sequence shown here is derived from an EMBL/GenBank/DDBJ whole genome shotgun (WGS) entry which is preliminary data.</text>
</comment>
<sequence length="284" mass="32232">MNEYDVILNTNTQGPTRLLDFAKKCKRLKLFLHFSTVYVTGDREGIILEKPFCMAKSIAEEKITSEPSAFFVSSLDVNDEIKLADRVVESLRNDKVAQAQKMKDLGMERAKIYGWRNTYEMAKAMGEMLLIDSKRSETFSLVPVDMVVNAAIAAMAKHGVAEKSEIHVYHIGSSVENPVSLQRILNFFYDHFTTAPLLGSKEKKSGIAPMKLFGSVDSFSSYMRNEIVLQSWILRYISIFKWNATEDRNDLCNWLNYPSHFCSIKEGSPENPNIAGKPNSNFQM</sequence>
<comment type="catalytic activity">
    <reaction evidence="1">
        <text>a long-chain fatty acyl-CoA + 2 NADPH + 2 H(+) = a long-chain primary fatty alcohol + 2 NADP(+) + CoA</text>
        <dbReference type="Rhea" id="RHEA:52716"/>
        <dbReference type="ChEBI" id="CHEBI:15378"/>
        <dbReference type="ChEBI" id="CHEBI:57287"/>
        <dbReference type="ChEBI" id="CHEBI:57783"/>
        <dbReference type="ChEBI" id="CHEBI:58349"/>
        <dbReference type="ChEBI" id="CHEBI:77396"/>
        <dbReference type="ChEBI" id="CHEBI:83139"/>
        <dbReference type="EC" id="1.2.1.84"/>
    </reaction>
</comment>
<dbReference type="GO" id="GO:0035336">
    <property type="term" value="P:long-chain fatty-acyl-CoA metabolic process"/>
    <property type="evidence" value="ECO:0007669"/>
    <property type="project" value="TreeGrafter"/>
</dbReference>
<dbReference type="PANTHER" id="PTHR11011">
    <property type="entry name" value="MALE STERILITY PROTEIN 2-RELATED"/>
    <property type="match status" value="1"/>
</dbReference>
<dbReference type="GO" id="GO:0102965">
    <property type="term" value="F:alcohol-forming long-chain fatty acyl-CoA reductase activity"/>
    <property type="evidence" value="ECO:0007669"/>
    <property type="project" value="UniProtKB-EC"/>
</dbReference>
<reference evidence="3 4" key="1">
    <citation type="submission" date="2024-01" db="EMBL/GenBank/DDBJ databases">
        <authorList>
            <person name="Waweru B."/>
        </authorList>
    </citation>
    <scope>NUCLEOTIDE SEQUENCE [LARGE SCALE GENOMIC DNA]</scope>
</reference>
<dbReference type="GO" id="GO:0010345">
    <property type="term" value="P:suberin biosynthetic process"/>
    <property type="evidence" value="ECO:0007669"/>
    <property type="project" value="TreeGrafter"/>
</dbReference>
<evidence type="ECO:0000313" key="4">
    <source>
        <dbReference type="Proteomes" id="UP001314170"/>
    </source>
</evidence>
<evidence type="ECO:0000256" key="1">
    <source>
        <dbReference type="RuleBase" id="RU363097"/>
    </source>
</evidence>
<keyword evidence="1" id="KW-0443">Lipid metabolism</keyword>
<keyword evidence="1" id="KW-0444">Lipid biosynthesis</keyword>
<dbReference type="PANTHER" id="PTHR11011:SF45">
    <property type="entry name" value="FATTY ACYL-COA REDUCTASE CG8306-RELATED"/>
    <property type="match status" value="1"/>
</dbReference>
<dbReference type="EMBL" id="CAWUPB010000913">
    <property type="protein sequence ID" value="CAK7329155.1"/>
    <property type="molecule type" value="Genomic_DNA"/>
</dbReference>
<evidence type="ECO:0000313" key="3">
    <source>
        <dbReference type="EMBL" id="CAK7329155.1"/>
    </source>
</evidence>
<dbReference type="GO" id="GO:0080019">
    <property type="term" value="F:alcohol-forming very long-chain fatty acyl-CoA reductase activity"/>
    <property type="evidence" value="ECO:0007669"/>
    <property type="project" value="InterPro"/>
</dbReference>
<dbReference type="InterPro" id="IPR013120">
    <property type="entry name" value="FAR_NAD-bd"/>
</dbReference>
<gene>
    <name evidence="3" type="ORF">DCAF_LOCUS6903</name>
</gene>